<evidence type="ECO:0000313" key="6">
    <source>
        <dbReference type="Proteomes" id="UP000295391"/>
    </source>
</evidence>
<dbReference type="PRINTS" id="PR00035">
    <property type="entry name" value="HTHGNTR"/>
</dbReference>
<dbReference type="RefSeq" id="WP_166638904.1">
    <property type="nucleotide sequence ID" value="NZ_SNYR01000001.1"/>
</dbReference>
<keyword evidence="6" id="KW-1185">Reference proteome</keyword>
<evidence type="ECO:0000256" key="1">
    <source>
        <dbReference type="ARBA" id="ARBA00023015"/>
    </source>
</evidence>
<feature type="domain" description="HTH gntR-type" evidence="4">
    <location>
        <begin position="2"/>
        <end position="69"/>
    </location>
</feature>
<sequence>MATLADETYDRIRNMILAGELKAGLAIQENGLAKKLNVSRTPVREAIGRLITEGLITRYAGQTPTVQTVSLTDYIEILHMRRLLEGEAAALAAKSSDKSRLEPIAVRNQQMIEAGELGTDEYVALDEELHLTIAELSGSRLLAQNIKDLRLKTRIFDLGGVTKRLVPSGQEHVDILDAIHNGDSEMARQKMAAHIEQVRRSILEELGNLFDN</sequence>
<dbReference type="GO" id="GO:0003700">
    <property type="term" value="F:DNA-binding transcription factor activity"/>
    <property type="evidence" value="ECO:0007669"/>
    <property type="project" value="InterPro"/>
</dbReference>
<evidence type="ECO:0000256" key="3">
    <source>
        <dbReference type="ARBA" id="ARBA00023163"/>
    </source>
</evidence>
<dbReference type="GO" id="GO:0003677">
    <property type="term" value="F:DNA binding"/>
    <property type="evidence" value="ECO:0007669"/>
    <property type="project" value="UniProtKB-KW"/>
</dbReference>
<evidence type="ECO:0000313" key="5">
    <source>
        <dbReference type="EMBL" id="TDQ67077.1"/>
    </source>
</evidence>
<accession>A0A4R6VW95</accession>
<gene>
    <name evidence="5" type="ORF">ATL17_1084</name>
</gene>
<reference evidence="5 6" key="1">
    <citation type="submission" date="2019-03" db="EMBL/GenBank/DDBJ databases">
        <title>Genomic Encyclopedia of Type Strains, Phase III (KMG-III): the genomes of soil and plant-associated and newly described type strains.</title>
        <authorList>
            <person name="Whitman W."/>
        </authorList>
    </citation>
    <scope>NUCLEOTIDE SEQUENCE [LARGE SCALE GENOMIC DNA]</scope>
    <source>
        <strain evidence="5 6">CGMCC 1.7002</strain>
    </source>
</reference>
<dbReference type="Gene3D" id="1.10.10.10">
    <property type="entry name" value="Winged helix-like DNA-binding domain superfamily/Winged helix DNA-binding domain"/>
    <property type="match status" value="1"/>
</dbReference>
<keyword evidence="2 5" id="KW-0238">DNA-binding</keyword>
<dbReference type="EMBL" id="SNYR01000001">
    <property type="protein sequence ID" value="TDQ67077.1"/>
    <property type="molecule type" value="Genomic_DNA"/>
</dbReference>
<dbReference type="InterPro" id="IPR036390">
    <property type="entry name" value="WH_DNA-bd_sf"/>
</dbReference>
<evidence type="ECO:0000256" key="2">
    <source>
        <dbReference type="ARBA" id="ARBA00023125"/>
    </source>
</evidence>
<dbReference type="Gene3D" id="1.20.120.530">
    <property type="entry name" value="GntR ligand-binding domain-like"/>
    <property type="match status" value="1"/>
</dbReference>
<dbReference type="InterPro" id="IPR011711">
    <property type="entry name" value="GntR_C"/>
</dbReference>
<protein>
    <submittedName>
        <fullName evidence="5">DNA-binding GntR family transcriptional regulator</fullName>
    </submittedName>
</protein>
<dbReference type="Pfam" id="PF00392">
    <property type="entry name" value="GntR"/>
    <property type="match status" value="1"/>
</dbReference>
<dbReference type="PANTHER" id="PTHR43537:SF45">
    <property type="entry name" value="GNTR FAMILY REGULATORY PROTEIN"/>
    <property type="match status" value="1"/>
</dbReference>
<name>A0A4R6VW95_9HYPH</name>
<dbReference type="Pfam" id="PF07729">
    <property type="entry name" value="FCD"/>
    <property type="match status" value="1"/>
</dbReference>
<dbReference type="CDD" id="cd07377">
    <property type="entry name" value="WHTH_GntR"/>
    <property type="match status" value="1"/>
</dbReference>
<dbReference type="AlphaFoldDB" id="A0A4R6VW95"/>
<organism evidence="5 6">
    <name type="scientific">Maritalea mobilis</name>
    <dbReference type="NCBI Taxonomy" id="483324"/>
    <lineage>
        <taxon>Bacteria</taxon>
        <taxon>Pseudomonadati</taxon>
        <taxon>Pseudomonadota</taxon>
        <taxon>Alphaproteobacteria</taxon>
        <taxon>Hyphomicrobiales</taxon>
        <taxon>Devosiaceae</taxon>
        <taxon>Maritalea</taxon>
    </lineage>
</organism>
<dbReference type="InterPro" id="IPR036388">
    <property type="entry name" value="WH-like_DNA-bd_sf"/>
</dbReference>
<dbReference type="InterPro" id="IPR008920">
    <property type="entry name" value="TF_FadR/GntR_C"/>
</dbReference>
<dbReference type="InterPro" id="IPR000524">
    <property type="entry name" value="Tscrpt_reg_HTH_GntR"/>
</dbReference>
<dbReference type="SMART" id="SM00345">
    <property type="entry name" value="HTH_GNTR"/>
    <property type="match status" value="1"/>
</dbReference>
<dbReference type="SUPFAM" id="SSF46785">
    <property type="entry name" value="Winged helix' DNA-binding domain"/>
    <property type="match status" value="1"/>
</dbReference>
<evidence type="ECO:0000259" key="4">
    <source>
        <dbReference type="PROSITE" id="PS50949"/>
    </source>
</evidence>
<dbReference type="Proteomes" id="UP000295391">
    <property type="component" value="Unassembled WGS sequence"/>
</dbReference>
<keyword evidence="1" id="KW-0805">Transcription regulation</keyword>
<dbReference type="SUPFAM" id="SSF48008">
    <property type="entry name" value="GntR ligand-binding domain-like"/>
    <property type="match status" value="1"/>
</dbReference>
<keyword evidence="3" id="KW-0804">Transcription</keyword>
<dbReference type="SMART" id="SM00895">
    <property type="entry name" value="FCD"/>
    <property type="match status" value="1"/>
</dbReference>
<proteinExistence type="predicted"/>
<dbReference type="PROSITE" id="PS50949">
    <property type="entry name" value="HTH_GNTR"/>
    <property type="match status" value="1"/>
</dbReference>
<comment type="caution">
    <text evidence="5">The sequence shown here is derived from an EMBL/GenBank/DDBJ whole genome shotgun (WGS) entry which is preliminary data.</text>
</comment>
<dbReference type="PANTHER" id="PTHR43537">
    <property type="entry name" value="TRANSCRIPTIONAL REGULATOR, GNTR FAMILY"/>
    <property type="match status" value="1"/>
</dbReference>